<evidence type="ECO:0000256" key="5">
    <source>
        <dbReference type="ARBA" id="ARBA00022989"/>
    </source>
</evidence>
<dbReference type="CDD" id="cd13127">
    <property type="entry name" value="MATE_tuaB_like"/>
    <property type="match status" value="1"/>
</dbReference>
<feature type="transmembrane region" description="Helical" evidence="7">
    <location>
        <begin position="369"/>
        <end position="390"/>
    </location>
</feature>
<dbReference type="InterPro" id="IPR050833">
    <property type="entry name" value="Poly_Biosynth_Transport"/>
</dbReference>
<evidence type="ECO:0000256" key="6">
    <source>
        <dbReference type="ARBA" id="ARBA00023136"/>
    </source>
</evidence>
<comment type="similarity">
    <text evidence="2">Belongs to the polysaccharide synthase family.</text>
</comment>
<dbReference type="Pfam" id="PF13440">
    <property type="entry name" value="Polysacc_synt_3"/>
    <property type="match status" value="1"/>
</dbReference>
<comment type="caution">
    <text evidence="8">The sequence shown here is derived from an EMBL/GenBank/DDBJ whole genome shotgun (WGS) entry which is preliminary data.</text>
</comment>
<dbReference type="Proteomes" id="UP000317155">
    <property type="component" value="Unassembled WGS sequence"/>
</dbReference>
<dbReference type="PANTHER" id="PTHR30250">
    <property type="entry name" value="PST FAMILY PREDICTED COLANIC ACID TRANSPORTER"/>
    <property type="match status" value="1"/>
</dbReference>
<dbReference type="PANTHER" id="PTHR30250:SF10">
    <property type="entry name" value="LIPOPOLYSACCHARIDE BIOSYNTHESIS PROTEIN WZXC"/>
    <property type="match status" value="1"/>
</dbReference>
<feature type="transmembrane region" description="Helical" evidence="7">
    <location>
        <begin position="94"/>
        <end position="120"/>
    </location>
</feature>
<protein>
    <submittedName>
        <fullName evidence="8">Lipopolysaccharide biosynthesis protein</fullName>
    </submittedName>
</protein>
<accession>A0A550JJH6</accession>
<evidence type="ECO:0000256" key="1">
    <source>
        <dbReference type="ARBA" id="ARBA00004651"/>
    </source>
</evidence>
<keyword evidence="9" id="KW-1185">Reference proteome</keyword>
<keyword evidence="6 7" id="KW-0472">Membrane</keyword>
<organism evidence="8 9">
    <name type="scientific">Trichloromonas acetexigens</name>
    <dbReference type="NCBI Taxonomy" id="38815"/>
    <lineage>
        <taxon>Bacteria</taxon>
        <taxon>Pseudomonadati</taxon>
        <taxon>Thermodesulfobacteriota</taxon>
        <taxon>Desulfuromonadia</taxon>
        <taxon>Desulfuromonadales</taxon>
        <taxon>Trichloromonadaceae</taxon>
        <taxon>Trichloromonas</taxon>
    </lineage>
</organism>
<feature type="transmembrane region" description="Helical" evidence="7">
    <location>
        <begin position="126"/>
        <end position="144"/>
    </location>
</feature>
<name>A0A550JJH6_9BACT</name>
<reference evidence="8 9" key="1">
    <citation type="submission" date="2019-07" db="EMBL/GenBank/DDBJ databases">
        <title>Insights of Desulfuromonas acetexigens electromicrobiology.</title>
        <authorList>
            <person name="Katuri K."/>
            <person name="Sapireddy V."/>
            <person name="Shaw D.R."/>
            <person name="Saikaly P."/>
        </authorList>
    </citation>
    <scope>NUCLEOTIDE SEQUENCE [LARGE SCALE GENOMIC DNA]</scope>
    <source>
        <strain evidence="8 9">2873</strain>
    </source>
</reference>
<dbReference type="AlphaFoldDB" id="A0A550JJH6"/>
<evidence type="ECO:0000256" key="4">
    <source>
        <dbReference type="ARBA" id="ARBA00022692"/>
    </source>
</evidence>
<feature type="transmembrane region" description="Helical" evidence="7">
    <location>
        <begin position="59"/>
        <end position="82"/>
    </location>
</feature>
<feature type="transmembrane region" description="Helical" evidence="7">
    <location>
        <begin position="27"/>
        <end position="47"/>
    </location>
</feature>
<keyword evidence="3" id="KW-1003">Cell membrane</keyword>
<feature type="transmembrane region" description="Helical" evidence="7">
    <location>
        <begin position="184"/>
        <end position="205"/>
    </location>
</feature>
<comment type="subcellular location">
    <subcellularLocation>
        <location evidence="1">Cell membrane</location>
        <topology evidence="1">Multi-pass membrane protein</topology>
    </subcellularLocation>
</comment>
<keyword evidence="5 7" id="KW-1133">Transmembrane helix</keyword>
<keyword evidence="4 7" id="KW-0812">Transmembrane</keyword>
<feature type="transmembrane region" description="Helical" evidence="7">
    <location>
        <begin position="305"/>
        <end position="328"/>
    </location>
</feature>
<feature type="transmembrane region" description="Helical" evidence="7">
    <location>
        <begin position="340"/>
        <end position="362"/>
    </location>
</feature>
<feature type="transmembrane region" description="Helical" evidence="7">
    <location>
        <begin position="156"/>
        <end position="178"/>
    </location>
</feature>
<feature type="transmembrane region" description="Helical" evidence="7">
    <location>
        <begin position="453"/>
        <end position="478"/>
    </location>
</feature>
<feature type="transmembrane region" description="Helical" evidence="7">
    <location>
        <begin position="396"/>
        <end position="416"/>
    </location>
</feature>
<evidence type="ECO:0000256" key="3">
    <source>
        <dbReference type="ARBA" id="ARBA00022475"/>
    </source>
</evidence>
<dbReference type="RefSeq" id="WP_092056292.1">
    <property type="nucleotide sequence ID" value="NZ_FOJJ01000012.1"/>
</dbReference>
<gene>
    <name evidence="8" type="ORF">FL622_04530</name>
</gene>
<evidence type="ECO:0000313" key="9">
    <source>
        <dbReference type="Proteomes" id="UP000317155"/>
    </source>
</evidence>
<evidence type="ECO:0000313" key="8">
    <source>
        <dbReference type="EMBL" id="TRO83355.1"/>
    </source>
</evidence>
<feature type="transmembrane region" description="Helical" evidence="7">
    <location>
        <begin position="428"/>
        <end position="447"/>
    </location>
</feature>
<evidence type="ECO:0000256" key="7">
    <source>
        <dbReference type="SAM" id="Phobius"/>
    </source>
</evidence>
<proteinExistence type="inferred from homology"/>
<dbReference type="EMBL" id="VJVV01000002">
    <property type="protein sequence ID" value="TRO83355.1"/>
    <property type="molecule type" value="Genomic_DNA"/>
</dbReference>
<sequence>MAKDYSKLFDTKHLNADLKKRSLKSGAVTLTSQGMMFVIQLASTMILARILTPQDYGKLAMVVSITGLASILSNLGLSTATIQRAEITHEQVSTLFWINTAIGALVTVVIASLSPVVAWFYQTPELVWMMLALSSNFFINGMTVQHSALLNRQMKFYALAKIQVLSTLIGIASAIVAAKYGLGYWALVINSVVTSVASAIGAWLSSGWMPGIPRKSAEVKAMVKFGSDLVGFNVVNYFSRNLDNILIGRYHGSAELGFYSKAYQLLMMPITNLRDPMNKVAMPALSRLQDDPEEYRDYYKKYVSILSFVTMPLVVFLFIFSSTIIKIFLGDKWLLASDLFRILAIVSFMQPATSTRGLVLLTTSQSRKYLFVGFVSSIIVCASFVIGVNWGARGVAIAYAVETYIFMVPLLMYSFHKTPVNLFDFIDSVYAPILASLFMGSLCHLFYINANNYNDYCVILIGFIIALISYFTIFIIFFGGKKQLLYCLDYFKKIKEKKF</sequence>
<dbReference type="GO" id="GO:0005886">
    <property type="term" value="C:plasma membrane"/>
    <property type="evidence" value="ECO:0007669"/>
    <property type="project" value="UniProtKB-SubCell"/>
</dbReference>
<evidence type="ECO:0000256" key="2">
    <source>
        <dbReference type="ARBA" id="ARBA00007430"/>
    </source>
</evidence>
<dbReference type="OrthoDB" id="8538786at2"/>